<protein>
    <recommendedName>
        <fullName evidence="6">Ribosomal RNA small subunit methyltransferase H</fullName>
        <ecNumber evidence="6">2.1.1.199</ecNumber>
    </recommendedName>
    <alternativeName>
        <fullName evidence="6">16S rRNA m(4)C1402 methyltransferase</fullName>
    </alternativeName>
    <alternativeName>
        <fullName evidence="6">rRNA (cytosine-N(4)-)-methyltransferase RsmH</fullName>
    </alternativeName>
</protein>
<dbReference type="Pfam" id="PF01795">
    <property type="entry name" value="Methyltransf_5"/>
    <property type="match status" value="1"/>
</dbReference>
<dbReference type="NCBIfam" id="TIGR00006">
    <property type="entry name" value="16S rRNA (cytosine(1402)-N(4))-methyltransferase RsmH"/>
    <property type="match status" value="1"/>
</dbReference>
<evidence type="ECO:0000256" key="2">
    <source>
        <dbReference type="ARBA" id="ARBA00022552"/>
    </source>
</evidence>
<dbReference type="InterPro" id="IPR023397">
    <property type="entry name" value="SAM-dep_MeTrfase_MraW_recog"/>
</dbReference>
<feature type="binding site" evidence="6">
    <location>
        <begin position="37"/>
        <end position="39"/>
    </location>
    <ligand>
        <name>S-adenosyl-L-methionine</name>
        <dbReference type="ChEBI" id="CHEBI:59789"/>
    </ligand>
</feature>
<dbReference type="GO" id="GO:0005737">
    <property type="term" value="C:cytoplasm"/>
    <property type="evidence" value="ECO:0007669"/>
    <property type="project" value="UniProtKB-SubCell"/>
</dbReference>
<name>A0A2M6XE59_9BACT</name>
<keyword evidence="6" id="KW-0963">Cytoplasm</keyword>
<evidence type="ECO:0000256" key="4">
    <source>
        <dbReference type="ARBA" id="ARBA00022679"/>
    </source>
</evidence>
<evidence type="ECO:0000256" key="3">
    <source>
        <dbReference type="ARBA" id="ARBA00022603"/>
    </source>
</evidence>
<dbReference type="AlphaFoldDB" id="A0A2M6XE59"/>
<feature type="binding site" evidence="6">
    <location>
        <position position="112"/>
    </location>
    <ligand>
        <name>S-adenosyl-L-methionine</name>
        <dbReference type="ChEBI" id="CHEBI:59789"/>
    </ligand>
</feature>
<dbReference type="PANTHER" id="PTHR11265:SF0">
    <property type="entry name" value="12S RRNA N4-METHYLCYTIDINE METHYLTRANSFERASE"/>
    <property type="match status" value="1"/>
</dbReference>
<feature type="binding site" evidence="6">
    <location>
        <position position="84"/>
    </location>
    <ligand>
        <name>S-adenosyl-L-methionine</name>
        <dbReference type="ChEBI" id="CHEBI:59789"/>
    </ligand>
</feature>
<dbReference type="InterPro" id="IPR002903">
    <property type="entry name" value="RsmH"/>
</dbReference>
<dbReference type="SUPFAM" id="SSF53335">
    <property type="entry name" value="S-adenosyl-L-methionine-dependent methyltransferases"/>
    <property type="match status" value="1"/>
</dbReference>
<proteinExistence type="inferred from homology"/>
<dbReference type="InterPro" id="IPR029063">
    <property type="entry name" value="SAM-dependent_MTases_sf"/>
</dbReference>
<dbReference type="SUPFAM" id="SSF81799">
    <property type="entry name" value="Putative methyltransferase TM0872, insert domain"/>
    <property type="match status" value="1"/>
</dbReference>
<dbReference type="GO" id="GO:0070475">
    <property type="term" value="P:rRNA base methylation"/>
    <property type="evidence" value="ECO:0007669"/>
    <property type="project" value="UniProtKB-UniRule"/>
</dbReference>
<dbReference type="PANTHER" id="PTHR11265">
    <property type="entry name" value="S-ADENOSYL-METHYLTRANSFERASE MRAW"/>
    <property type="match status" value="1"/>
</dbReference>
<comment type="similarity">
    <text evidence="1 6">Belongs to the methyltransferase superfamily. RsmH family.</text>
</comment>
<dbReference type="PIRSF" id="PIRSF004486">
    <property type="entry name" value="MraW"/>
    <property type="match status" value="1"/>
</dbReference>
<keyword evidence="3 6" id="KW-0489">Methyltransferase</keyword>
<keyword evidence="4 6" id="KW-0808">Transferase</keyword>
<dbReference type="EC" id="2.1.1.199" evidence="6"/>
<dbReference type="EMBL" id="PEYO01000002">
    <property type="protein sequence ID" value="PIU03970.1"/>
    <property type="molecule type" value="Genomic_DNA"/>
</dbReference>
<comment type="subcellular location">
    <subcellularLocation>
        <location evidence="6">Cytoplasm</location>
    </subcellularLocation>
</comment>
<evidence type="ECO:0000313" key="8">
    <source>
        <dbReference type="Proteomes" id="UP000228996"/>
    </source>
</evidence>
<dbReference type="Proteomes" id="UP000228996">
    <property type="component" value="Unassembled WGS sequence"/>
</dbReference>
<evidence type="ECO:0000256" key="5">
    <source>
        <dbReference type="ARBA" id="ARBA00022691"/>
    </source>
</evidence>
<evidence type="ECO:0000256" key="6">
    <source>
        <dbReference type="HAMAP-Rule" id="MF_01007"/>
    </source>
</evidence>
<keyword evidence="2 6" id="KW-0698">rRNA processing</keyword>
<dbReference type="GO" id="GO:0071424">
    <property type="term" value="F:rRNA (cytosine-N4-)-methyltransferase activity"/>
    <property type="evidence" value="ECO:0007669"/>
    <property type="project" value="UniProtKB-UniRule"/>
</dbReference>
<accession>A0A2M6XE59</accession>
<reference evidence="8" key="1">
    <citation type="submission" date="2017-09" db="EMBL/GenBank/DDBJ databases">
        <title>Depth-based differentiation of microbial function through sediment-hosted aquifers and enrichment of novel symbionts in the deep terrestrial subsurface.</title>
        <authorList>
            <person name="Probst A.J."/>
            <person name="Ladd B."/>
            <person name="Jarett J.K."/>
            <person name="Geller-Mcgrath D.E."/>
            <person name="Sieber C.M.K."/>
            <person name="Emerson J.B."/>
            <person name="Anantharaman K."/>
            <person name="Thomas B.C."/>
            <person name="Malmstrom R."/>
            <person name="Stieglmeier M."/>
            <person name="Klingl A."/>
            <person name="Woyke T."/>
            <person name="Ryan C.M."/>
            <person name="Banfield J.F."/>
        </authorList>
    </citation>
    <scope>NUCLEOTIDE SEQUENCE [LARGE SCALE GENOMIC DNA]</scope>
</reference>
<keyword evidence="5 6" id="KW-0949">S-adenosyl-L-methionine</keyword>
<feature type="binding site" evidence="6">
    <location>
        <position position="57"/>
    </location>
    <ligand>
        <name>S-adenosyl-L-methionine</name>
        <dbReference type="ChEBI" id="CHEBI:59789"/>
    </ligand>
</feature>
<comment type="caution">
    <text evidence="7">The sequence shown here is derived from an EMBL/GenBank/DDBJ whole genome shotgun (WGS) entry which is preliminary data.</text>
</comment>
<evidence type="ECO:0000313" key="7">
    <source>
        <dbReference type="EMBL" id="PIU03970.1"/>
    </source>
</evidence>
<dbReference type="Gene3D" id="1.10.150.170">
    <property type="entry name" value="Putative methyltransferase TM0872, insert domain"/>
    <property type="match status" value="1"/>
</dbReference>
<sequence length="305" mass="34305">MSESAYHTPVLLKEVTFYLDLDSHDNGIYVDCTLGGGGHSEAILEKIGPAGKLIGIDQDIEAIEAAKKRLDKYGDRVTIVHDNFISLGKILLKTNISRVDGILIDLGISFHQLETPSRGFSFNQQSLDSKLDMRMNQNQDLNAYDVVNLYPEKELRRIFFELGEETYGGKIAAEIIRSRQKKKIETTGELIDVIRRATPPDYRFSKEHGSWASKVFRAIRMEVNQELPVLQEILPQALECLKPAGRLAVISFHSLEDRIVKKQFVAWQKSGLVEILTPAPIEASPEELAFNSRSASAKLRVIKKL</sequence>
<evidence type="ECO:0000256" key="1">
    <source>
        <dbReference type="ARBA" id="ARBA00010396"/>
    </source>
</evidence>
<comment type="catalytic activity">
    <reaction evidence="6">
        <text>cytidine(1402) in 16S rRNA + S-adenosyl-L-methionine = N(4)-methylcytidine(1402) in 16S rRNA + S-adenosyl-L-homocysteine + H(+)</text>
        <dbReference type="Rhea" id="RHEA:42928"/>
        <dbReference type="Rhea" id="RHEA-COMP:10286"/>
        <dbReference type="Rhea" id="RHEA-COMP:10287"/>
        <dbReference type="ChEBI" id="CHEBI:15378"/>
        <dbReference type="ChEBI" id="CHEBI:57856"/>
        <dbReference type="ChEBI" id="CHEBI:59789"/>
        <dbReference type="ChEBI" id="CHEBI:74506"/>
        <dbReference type="ChEBI" id="CHEBI:82748"/>
        <dbReference type="EC" id="2.1.1.199"/>
    </reaction>
</comment>
<dbReference type="HAMAP" id="MF_01007">
    <property type="entry name" value="16SrRNA_methyltr_H"/>
    <property type="match status" value="1"/>
</dbReference>
<feature type="binding site" evidence="6">
    <location>
        <position position="105"/>
    </location>
    <ligand>
        <name>S-adenosyl-L-methionine</name>
        <dbReference type="ChEBI" id="CHEBI:59789"/>
    </ligand>
</feature>
<comment type="function">
    <text evidence="6">Specifically methylates the N4 position of cytidine in position 1402 (C1402) of 16S rRNA.</text>
</comment>
<gene>
    <name evidence="6" type="primary">rsmH</name>
    <name evidence="7" type="ORF">COT44_00380</name>
</gene>
<organism evidence="7 8">
    <name type="scientific">Candidatus Shapirobacteria bacterium CG08_land_8_20_14_0_20_39_18</name>
    <dbReference type="NCBI Taxonomy" id="1974883"/>
    <lineage>
        <taxon>Bacteria</taxon>
        <taxon>Candidatus Shapironibacteriota</taxon>
    </lineage>
</organism>
<dbReference type="Gene3D" id="3.40.50.150">
    <property type="entry name" value="Vaccinia Virus protein VP39"/>
    <property type="match status" value="1"/>
</dbReference>